<dbReference type="AlphaFoldDB" id="A0A4Q1JVC3"/>
<name>A0A4Q1JVC3_9GAMM</name>
<dbReference type="RefSeq" id="WP_129471010.1">
    <property type="nucleotide sequence ID" value="NZ_SAWZ01000004.1"/>
</dbReference>
<comment type="caution">
    <text evidence="1">The sequence shown here is derived from an EMBL/GenBank/DDBJ whole genome shotgun (WGS) entry which is preliminary data.</text>
</comment>
<proteinExistence type="predicted"/>
<gene>
    <name evidence="1" type="ORF">EPA99_09680</name>
</gene>
<evidence type="ECO:0000313" key="2">
    <source>
        <dbReference type="Proteomes" id="UP000289784"/>
    </source>
</evidence>
<keyword evidence="2" id="KW-1185">Reference proteome</keyword>
<dbReference type="EMBL" id="SAWZ01000004">
    <property type="protein sequence ID" value="RXR06099.1"/>
    <property type="molecule type" value="Genomic_DNA"/>
</dbReference>
<accession>A0A4Q1JVC3</accession>
<evidence type="ECO:0000313" key="1">
    <source>
        <dbReference type="EMBL" id="RXR06099.1"/>
    </source>
</evidence>
<organism evidence="1 2">
    <name type="scientific">Pseudoxanthomonas composti</name>
    <dbReference type="NCBI Taxonomy" id="2137479"/>
    <lineage>
        <taxon>Bacteria</taxon>
        <taxon>Pseudomonadati</taxon>
        <taxon>Pseudomonadota</taxon>
        <taxon>Gammaproteobacteria</taxon>
        <taxon>Lysobacterales</taxon>
        <taxon>Lysobacteraceae</taxon>
        <taxon>Pseudoxanthomonas</taxon>
    </lineage>
</organism>
<dbReference type="OrthoDB" id="5957285at2"/>
<protein>
    <submittedName>
        <fullName evidence="1">Uncharacterized protein</fullName>
    </submittedName>
</protein>
<dbReference type="Proteomes" id="UP000289784">
    <property type="component" value="Unassembled WGS sequence"/>
</dbReference>
<sequence>MAQEEVLAVAECGPYKSFSNGDLETFSGVFDGKEENFQFFFSEKRLRRIGVYLYEGQDPKVGAKVWLALHGTMTRFFGPLETPGNFSPAASEAAAASFEAKALEMVDGSGKTQMAPLAQPEDKAVFSSYMRREVNGENYYYVVLYFDSP</sequence>
<reference evidence="1 2" key="1">
    <citation type="submission" date="2019-01" db="EMBL/GenBank/DDBJ databases">
        <title>Pseudoxanthomonas composti sp. nov., isolated from compost.</title>
        <authorList>
            <person name="Yang G."/>
        </authorList>
    </citation>
    <scope>NUCLEOTIDE SEQUENCE [LARGE SCALE GENOMIC DNA]</scope>
    <source>
        <strain evidence="1 2">GSS15</strain>
    </source>
</reference>